<keyword evidence="7 12" id="KW-0560">Oxidoreductase</keyword>
<keyword evidence="9" id="KW-0106">Calcium</keyword>
<keyword evidence="5" id="KW-0349">Heme</keyword>
<evidence type="ECO:0000256" key="10">
    <source>
        <dbReference type="RuleBase" id="RU004241"/>
    </source>
</evidence>
<evidence type="ECO:0000313" key="13">
    <source>
        <dbReference type="Proteomes" id="UP000231279"/>
    </source>
</evidence>
<keyword evidence="8" id="KW-0408">Iron</keyword>
<dbReference type="InterPro" id="IPR010255">
    <property type="entry name" value="Haem_peroxidase_sf"/>
</dbReference>
<dbReference type="Proteomes" id="UP000231279">
    <property type="component" value="Unassembled WGS sequence"/>
</dbReference>
<dbReference type="PROSITE" id="PS50873">
    <property type="entry name" value="PEROXIDASE_4"/>
    <property type="match status" value="1"/>
</dbReference>
<evidence type="ECO:0000256" key="3">
    <source>
        <dbReference type="ARBA" id="ARBA00012313"/>
    </source>
</evidence>
<proteinExistence type="inferred from homology"/>
<evidence type="ECO:0000256" key="4">
    <source>
        <dbReference type="ARBA" id="ARBA00022559"/>
    </source>
</evidence>
<evidence type="ECO:0000256" key="1">
    <source>
        <dbReference type="ARBA" id="ARBA00000189"/>
    </source>
</evidence>
<keyword evidence="13" id="KW-1185">Reference proteome</keyword>
<evidence type="ECO:0000256" key="6">
    <source>
        <dbReference type="ARBA" id="ARBA00022723"/>
    </source>
</evidence>
<comment type="similarity">
    <text evidence="10">Belongs to the peroxidase family.</text>
</comment>
<dbReference type="InterPro" id="IPR000823">
    <property type="entry name" value="Peroxidase_pln"/>
</dbReference>
<dbReference type="InterPro" id="IPR002016">
    <property type="entry name" value="Haem_peroxidase"/>
</dbReference>
<organism evidence="12 13">
    <name type="scientific">Handroanthus impetiginosus</name>
    <dbReference type="NCBI Taxonomy" id="429701"/>
    <lineage>
        <taxon>Eukaryota</taxon>
        <taxon>Viridiplantae</taxon>
        <taxon>Streptophyta</taxon>
        <taxon>Embryophyta</taxon>
        <taxon>Tracheophyta</taxon>
        <taxon>Spermatophyta</taxon>
        <taxon>Magnoliopsida</taxon>
        <taxon>eudicotyledons</taxon>
        <taxon>Gunneridae</taxon>
        <taxon>Pentapetalae</taxon>
        <taxon>asterids</taxon>
        <taxon>lamiids</taxon>
        <taxon>Lamiales</taxon>
        <taxon>Bignoniaceae</taxon>
        <taxon>Crescentiina</taxon>
        <taxon>Tabebuia alliance</taxon>
        <taxon>Handroanthus</taxon>
    </lineage>
</organism>
<comment type="cofactor">
    <cofactor evidence="2">
        <name>heme b</name>
        <dbReference type="ChEBI" id="CHEBI:60344"/>
    </cofactor>
</comment>
<dbReference type="AlphaFoldDB" id="A0A2G9HLB9"/>
<dbReference type="PANTHER" id="PTHR31517">
    <property type="match status" value="1"/>
</dbReference>
<feature type="domain" description="Plant heme peroxidase family profile" evidence="11">
    <location>
        <begin position="1"/>
        <end position="107"/>
    </location>
</feature>
<reference evidence="13" key="1">
    <citation type="journal article" date="2018" name="Gigascience">
        <title>Genome assembly of the Pink Ipe (Handroanthus impetiginosus, Bignoniaceae), a highly valued, ecologically keystone Neotropical timber forest tree.</title>
        <authorList>
            <person name="Silva-Junior O.B."/>
            <person name="Grattapaglia D."/>
            <person name="Novaes E."/>
            <person name="Collevatti R.G."/>
        </authorList>
    </citation>
    <scope>NUCLEOTIDE SEQUENCE [LARGE SCALE GENOMIC DNA]</scope>
    <source>
        <strain evidence="13">cv. UFG-1</strain>
    </source>
</reference>
<dbReference type="PANTHER" id="PTHR31517:SF84">
    <property type="entry name" value="PEROXIDASE"/>
    <property type="match status" value="1"/>
</dbReference>
<dbReference type="GO" id="GO:0046872">
    <property type="term" value="F:metal ion binding"/>
    <property type="evidence" value="ECO:0007669"/>
    <property type="project" value="UniProtKB-KW"/>
</dbReference>
<dbReference type="STRING" id="429701.A0A2G9HLB9"/>
<dbReference type="EMBL" id="NKXS01001473">
    <property type="protein sequence ID" value="PIN18328.1"/>
    <property type="molecule type" value="Genomic_DNA"/>
</dbReference>
<evidence type="ECO:0000256" key="7">
    <source>
        <dbReference type="ARBA" id="ARBA00023002"/>
    </source>
</evidence>
<dbReference type="Gene3D" id="1.10.420.10">
    <property type="entry name" value="Peroxidase, domain 2"/>
    <property type="match status" value="1"/>
</dbReference>
<evidence type="ECO:0000256" key="9">
    <source>
        <dbReference type="PIRSR" id="PIRSR600823-3"/>
    </source>
</evidence>
<sequence>MDPNYVTALKRRCSPTDTNSTVQMDPGSFVDFDSDYYTIVRKRRGLFQTDAALLNNNETRSYVLLHSSSSGQSSFFRDFAASMVKMGQIGVLTGSAGEIRTVCSVVN</sequence>
<dbReference type="SUPFAM" id="SSF48113">
    <property type="entry name" value="Heme-dependent peroxidases"/>
    <property type="match status" value="1"/>
</dbReference>
<dbReference type="GO" id="GO:0140825">
    <property type="term" value="F:lactoperoxidase activity"/>
    <property type="evidence" value="ECO:0007669"/>
    <property type="project" value="UniProtKB-EC"/>
</dbReference>
<comment type="cofactor">
    <cofactor evidence="9">
        <name>Ca(2+)</name>
        <dbReference type="ChEBI" id="CHEBI:29108"/>
    </cofactor>
    <text evidence="9">Binds 2 calcium ions per subunit.</text>
</comment>
<evidence type="ECO:0000256" key="2">
    <source>
        <dbReference type="ARBA" id="ARBA00001970"/>
    </source>
</evidence>
<accession>A0A2G9HLB9</accession>
<name>A0A2G9HLB9_9LAMI</name>
<protein>
    <recommendedName>
        <fullName evidence="3">peroxidase</fullName>
        <ecNumber evidence="3">1.11.1.7</ecNumber>
    </recommendedName>
</protein>
<evidence type="ECO:0000313" key="12">
    <source>
        <dbReference type="EMBL" id="PIN18328.1"/>
    </source>
</evidence>
<keyword evidence="6 9" id="KW-0479">Metal-binding</keyword>
<comment type="catalytic activity">
    <reaction evidence="1">
        <text>2 a phenolic donor + H2O2 = 2 a phenolic radical donor + 2 H2O</text>
        <dbReference type="Rhea" id="RHEA:56136"/>
        <dbReference type="ChEBI" id="CHEBI:15377"/>
        <dbReference type="ChEBI" id="CHEBI:16240"/>
        <dbReference type="ChEBI" id="CHEBI:139520"/>
        <dbReference type="ChEBI" id="CHEBI:139521"/>
        <dbReference type="EC" id="1.11.1.7"/>
    </reaction>
</comment>
<dbReference type="EC" id="1.11.1.7" evidence="3"/>
<evidence type="ECO:0000256" key="5">
    <source>
        <dbReference type="ARBA" id="ARBA00022617"/>
    </source>
</evidence>
<feature type="binding site" evidence="9">
    <location>
        <position position="33"/>
    </location>
    <ligand>
        <name>Ca(2+)</name>
        <dbReference type="ChEBI" id="CHEBI:29108"/>
        <label>2</label>
    </ligand>
</feature>
<feature type="binding site" evidence="9">
    <location>
        <position position="25"/>
    </location>
    <ligand>
        <name>Ca(2+)</name>
        <dbReference type="ChEBI" id="CHEBI:29108"/>
        <label>2</label>
    </ligand>
</feature>
<dbReference type="OrthoDB" id="2113341at2759"/>
<evidence type="ECO:0000256" key="8">
    <source>
        <dbReference type="ARBA" id="ARBA00023004"/>
    </source>
</evidence>
<dbReference type="GO" id="GO:0020037">
    <property type="term" value="F:heme binding"/>
    <property type="evidence" value="ECO:0007669"/>
    <property type="project" value="InterPro"/>
</dbReference>
<evidence type="ECO:0000259" key="11">
    <source>
        <dbReference type="PROSITE" id="PS50873"/>
    </source>
</evidence>
<comment type="caution">
    <text evidence="12">The sequence shown here is derived from an EMBL/GenBank/DDBJ whole genome shotgun (WGS) entry which is preliminary data.</text>
</comment>
<gene>
    <name evidence="12" type="ORF">CDL12_08988</name>
</gene>
<dbReference type="Pfam" id="PF00141">
    <property type="entry name" value="peroxidase"/>
    <property type="match status" value="1"/>
</dbReference>
<keyword evidence="4 12" id="KW-0575">Peroxidase</keyword>
<dbReference type="GO" id="GO:0006979">
    <property type="term" value="P:response to oxidative stress"/>
    <property type="evidence" value="ECO:0007669"/>
    <property type="project" value="InterPro"/>
</dbReference>